<dbReference type="PANTHER" id="PTHR11449">
    <property type="entry name" value="RIBOSOMAL PROTEIN L30"/>
    <property type="match status" value="1"/>
</dbReference>
<protein>
    <submittedName>
        <fullName evidence="4">YlxQ family RNA-binding protein</fullName>
    </submittedName>
</protein>
<feature type="domain" description="Ribosomal protein eL8/eL30/eS12/Gadd45" evidence="3">
    <location>
        <begin position="12"/>
        <end position="95"/>
    </location>
</feature>
<gene>
    <name evidence="4" type="ORF">GSM42_14505</name>
</gene>
<sequence length="105" mass="11489">MQRESLMKNNFFQVLGLAQRARKLTLGEEFVLQSVRNGQAKLVILATDAGKNTTKKITDKCNSYDVPLLQVGTRVDLGTAVGKGERVVMAVTDSGFCQMLRGLVT</sequence>
<dbReference type="InterPro" id="IPR029064">
    <property type="entry name" value="Ribosomal_eL30-like_sf"/>
</dbReference>
<evidence type="ECO:0000313" key="5">
    <source>
        <dbReference type="Proteomes" id="UP000430692"/>
    </source>
</evidence>
<dbReference type="InterPro" id="IPR004038">
    <property type="entry name" value="Ribosomal_eL8/eL30/eS12/Gad45"/>
</dbReference>
<evidence type="ECO:0000256" key="1">
    <source>
        <dbReference type="ARBA" id="ARBA00022980"/>
    </source>
</evidence>
<dbReference type="GO" id="GO:0005840">
    <property type="term" value="C:ribosome"/>
    <property type="evidence" value="ECO:0007669"/>
    <property type="project" value="UniProtKB-KW"/>
</dbReference>
<dbReference type="InterPro" id="IPR039109">
    <property type="entry name" value="Ribosomal_eL30-like"/>
</dbReference>
<accession>A0A6I4VYT2</accession>
<keyword evidence="1" id="KW-0689">Ribosomal protein</keyword>
<reference evidence="4 5" key="1">
    <citation type="submission" date="2019-12" db="EMBL/GenBank/DDBJ databases">
        <title>Whole-genome analyses of novel actinobacteria.</title>
        <authorList>
            <person name="Sahin N."/>
            <person name="Saygin H."/>
        </authorList>
    </citation>
    <scope>NUCLEOTIDE SEQUENCE [LARGE SCALE GENOMIC DNA]</scope>
    <source>
        <strain evidence="4 5">KC615</strain>
    </source>
</reference>
<evidence type="ECO:0000259" key="3">
    <source>
        <dbReference type="Pfam" id="PF01248"/>
    </source>
</evidence>
<dbReference type="Pfam" id="PF01248">
    <property type="entry name" value="Ribosomal_L7Ae"/>
    <property type="match status" value="1"/>
</dbReference>
<dbReference type="GO" id="GO:1990904">
    <property type="term" value="C:ribonucleoprotein complex"/>
    <property type="evidence" value="ECO:0007669"/>
    <property type="project" value="UniProtKB-KW"/>
</dbReference>
<dbReference type="AlphaFoldDB" id="A0A6I4VYT2"/>
<evidence type="ECO:0000313" key="4">
    <source>
        <dbReference type="EMBL" id="MXQ54906.1"/>
    </source>
</evidence>
<keyword evidence="2" id="KW-0687">Ribonucleoprotein</keyword>
<dbReference type="GO" id="GO:0003723">
    <property type="term" value="F:RNA binding"/>
    <property type="evidence" value="ECO:0007669"/>
    <property type="project" value="InterPro"/>
</dbReference>
<organism evidence="4 5">
    <name type="scientific">Shimazuella alba</name>
    <dbReference type="NCBI Taxonomy" id="2690964"/>
    <lineage>
        <taxon>Bacteria</taxon>
        <taxon>Bacillati</taxon>
        <taxon>Bacillota</taxon>
        <taxon>Bacilli</taxon>
        <taxon>Bacillales</taxon>
        <taxon>Thermoactinomycetaceae</taxon>
        <taxon>Shimazuella</taxon>
    </lineage>
</organism>
<comment type="caution">
    <text evidence="4">The sequence shown here is derived from an EMBL/GenBank/DDBJ whole genome shotgun (WGS) entry which is preliminary data.</text>
</comment>
<dbReference type="SUPFAM" id="SSF55315">
    <property type="entry name" value="L30e-like"/>
    <property type="match status" value="1"/>
</dbReference>
<dbReference type="Proteomes" id="UP000430692">
    <property type="component" value="Unassembled WGS sequence"/>
</dbReference>
<dbReference type="Gene3D" id="3.30.1330.30">
    <property type="match status" value="1"/>
</dbReference>
<evidence type="ECO:0000256" key="2">
    <source>
        <dbReference type="ARBA" id="ARBA00023274"/>
    </source>
</evidence>
<proteinExistence type="predicted"/>
<dbReference type="NCBIfam" id="NF005825">
    <property type="entry name" value="PRK07714.1"/>
    <property type="match status" value="1"/>
</dbReference>
<keyword evidence="5" id="KW-1185">Reference proteome</keyword>
<name>A0A6I4VYT2_9BACL</name>
<dbReference type="EMBL" id="WUUL01000010">
    <property type="protein sequence ID" value="MXQ54906.1"/>
    <property type="molecule type" value="Genomic_DNA"/>
</dbReference>